<dbReference type="InterPro" id="IPR040256">
    <property type="entry name" value="At4g02000-like"/>
</dbReference>
<dbReference type="InterPro" id="IPR029058">
    <property type="entry name" value="AB_hydrolase_fold"/>
</dbReference>
<reference evidence="3" key="1">
    <citation type="submission" date="2019-11" db="EMBL/GenBank/DDBJ databases">
        <authorList>
            <person name="Liu Y."/>
            <person name="Hou J."/>
            <person name="Li T.-Q."/>
            <person name="Guan C.-H."/>
            <person name="Wu X."/>
            <person name="Wu H.-Z."/>
            <person name="Ling F."/>
            <person name="Zhang R."/>
            <person name="Shi X.-G."/>
            <person name="Ren J.-P."/>
            <person name="Chen E.-F."/>
            <person name="Sun J.-M."/>
        </authorList>
    </citation>
    <scope>NUCLEOTIDE SEQUENCE</scope>
    <source>
        <strain evidence="3">Adult_tree_wgs_1</strain>
        <tissue evidence="3">Leaves</tissue>
    </source>
</reference>
<protein>
    <recommendedName>
        <fullName evidence="2">DUF4283 domain-containing protein</fullName>
    </recommendedName>
</protein>
<evidence type="ECO:0000313" key="4">
    <source>
        <dbReference type="Proteomes" id="UP000626092"/>
    </source>
</evidence>
<accession>A0A834LLT6</accession>
<dbReference type="PANTHER" id="PTHR31286:SF99">
    <property type="entry name" value="DUF4283 DOMAIN-CONTAINING PROTEIN"/>
    <property type="match status" value="1"/>
</dbReference>
<feature type="compositionally biased region" description="Basic residues" evidence="1">
    <location>
        <begin position="491"/>
        <end position="502"/>
    </location>
</feature>
<dbReference type="EMBL" id="WJXA01000005">
    <property type="protein sequence ID" value="KAF7144247.1"/>
    <property type="molecule type" value="Genomic_DNA"/>
</dbReference>
<evidence type="ECO:0000313" key="3">
    <source>
        <dbReference type="EMBL" id="KAF7144247.1"/>
    </source>
</evidence>
<feature type="region of interest" description="Disordered" evidence="1">
    <location>
        <begin position="1"/>
        <end position="29"/>
    </location>
</feature>
<comment type="caution">
    <text evidence="3">The sequence shown here is derived from an EMBL/GenBank/DDBJ whole genome shotgun (WGS) entry which is preliminary data.</text>
</comment>
<organism evidence="3 4">
    <name type="scientific">Rhododendron simsii</name>
    <name type="common">Sims's rhododendron</name>
    <dbReference type="NCBI Taxonomy" id="118357"/>
    <lineage>
        <taxon>Eukaryota</taxon>
        <taxon>Viridiplantae</taxon>
        <taxon>Streptophyta</taxon>
        <taxon>Embryophyta</taxon>
        <taxon>Tracheophyta</taxon>
        <taxon>Spermatophyta</taxon>
        <taxon>Magnoliopsida</taxon>
        <taxon>eudicotyledons</taxon>
        <taxon>Gunneridae</taxon>
        <taxon>Pentapetalae</taxon>
        <taxon>asterids</taxon>
        <taxon>Ericales</taxon>
        <taxon>Ericaceae</taxon>
        <taxon>Ericoideae</taxon>
        <taxon>Rhodoreae</taxon>
        <taxon>Rhododendron</taxon>
    </lineage>
</organism>
<dbReference type="InterPro" id="IPR025558">
    <property type="entry name" value="DUF4283"/>
</dbReference>
<dbReference type="AlphaFoldDB" id="A0A834LLT6"/>
<dbReference type="Pfam" id="PF14111">
    <property type="entry name" value="DUF4283"/>
    <property type="match status" value="1"/>
</dbReference>
<proteinExistence type="predicted"/>
<dbReference type="Gene3D" id="3.40.50.1820">
    <property type="entry name" value="alpha/beta hydrolase"/>
    <property type="match status" value="1"/>
</dbReference>
<dbReference type="OrthoDB" id="1002340at2759"/>
<name>A0A834LLT6_RHOSS</name>
<gene>
    <name evidence="3" type="ORF">RHSIM_Rhsim05G0102900</name>
</gene>
<evidence type="ECO:0000259" key="2">
    <source>
        <dbReference type="Pfam" id="PF14111"/>
    </source>
</evidence>
<evidence type="ECO:0000256" key="1">
    <source>
        <dbReference type="SAM" id="MobiDB-lite"/>
    </source>
</evidence>
<dbReference type="Proteomes" id="UP000626092">
    <property type="component" value="Unassembled WGS sequence"/>
</dbReference>
<keyword evidence="4" id="KW-1185">Reference proteome</keyword>
<dbReference type="PANTHER" id="PTHR31286">
    <property type="entry name" value="GLYCINE-RICH CELL WALL STRUCTURAL PROTEIN 1.8-LIKE"/>
    <property type="match status" value="1"/>
</dbReference>
<sequence>MASLDTDVMMVPADEGPSDTPPSFSASSASLSSKKAKRFEIKKWNTALSAKLTKLVPQARNVLLFGLPDKLRILLTALMEGLLPPCSVPEDPRVFVCSDRNVAFELLDGDLRKTYSHLQFNCSDDSVARQIKTLTAENLVLRQKAEDSFSRVLLDGNSSLLTSVPVGKPPSPTTWKDIVAPFNPLISCMNLLVNNDLDGNRRESVASAGVDRWKDWVVGYFVDRKLHFTAVETIAHKIWDQFGLLDVLSNEDDFFFFHFDKSGRYRWVIESGPWHFGGKLMVLKQWHPQMSLLRSNFYNVPLDLWTEGLSHVASAIGKPLYADHLAESCKRISYAKICVEVDTSAPLPESFGLSLPSGAKFTIRVWYPWKPLMCESCHVFDHRNCHPKPVNSKSVIPKQQVWVAKTTGGTAPPFTHAASVSSSIVDDSAGVSAVVAAVLSPAGVSDKVILFWKILQRSQAFLDPDGVLISLPTDEEFNEGLIVENSEIPSPKKKGRGRGKGAKKPDKGDIPAGSAPGKGRLSVHNYSVGQVARIFLGWDPTIFGSSILFSSDQLIVSEFLPLDGSASFLLSVVYGRNRAVDRRQLWDDMRTIATLLILMPQSTPKQQKRRQQQQEYKYETRYFEQCLDHFSFSDDLPTFQRWYLINAEHWVGPDRMGPIFLDCGNEGEIVWLAENTGLVWELAPRFWHHGHLP</sequence>
<feature type="region of interest" description="Disordered" evidence="1">
    <location>
        <begin position="482"/>
        <end position="516"/>
    </location>
</feature>
<feature type="domain" description="DUF4283" evidence="2">
    <location>
        <begin position="211"/>
        <end position="291"/>
    </location>
</feature>